<evidence type="ECO:0000313" key="2">
    <source>
        <dbReference type="Proteomes" id="UP000828941"/>
    </source>
</evidence>
<reference evidence="1 2" key="1">
    <citation type="journal article" date="2022" name="DNA Res.">
        <title>Chromosomal-level genome assembly of the orchid tree Bauhinia variegata (Leguminosae; Cercidoideae) supports the allotetraploid origin hypothesis of Bauhinia.</title>
        <authorList>
            <person name="Zhong Y."/>
            <person name="Chen Y."/>
            <person name="Zheng D."/>
            <person name="Pang J."/>
            <person name="Liu Y."/>
            <person name="Luo S."/>
            <person name="Meng S."/>
            <person name="Qian L."/>
            <person name="Wei D."/>
            <person name="Dai S."/>
            <person name="Zhou R."/>
        </authorList>
    </citation>
    <scope>NUCLEOTIDE SEQUENCE [LARGE SCALE GENOMIC DNA]</scope>
    <source>
        <strain evidence="1">BV-YZ2020</strain>
    </source>
</reference>
<gene>
    <name evidence="1" type="ORF">L6164_030125</name>
</gene>
<sequence length="346" mass="39163">MAFSSALLSINLRLLEAKEYSNVKLLERVYSITFAYVKPRNSLRLIGTSFEACLFGSWQAVEVIKIEEGTITLHFMDKGCVLMEKGPFSDLRIRSKKATLRDCSCVLRPGIDICVLSTSQTTDLSDENNVEHVWAVAKISSIQRKPHESECPCQFYINFYVNQGSLGTEVRTLTKEIKVVGINQISILQRLDVALVKISTIGGVHLRTVLLRFCVRSVGKKIVYQILGGELSPFCNSEGLRRWKSRNIPPERYLGCDDSPQLDVGFIRTRPYKIDPWKDDYIDDEVPLPLSCFCGLQVHCPERVVHHSEKDNKVNKPQELQLFCRKGESSEVKSGDAGQIQNEHHT</sequence>
<organism evidence="1 2">
    <name type="scientific">Bauhinia variegata</name>
    <name type="common">Purple orchid tree</name>
    <name type="synonym">Phanera variegata</name>
    <dbReference type="NCBI Taxonomy" id="167791"/>
    <lineage>
        <taxon>Eukaryota</taxon>
        <taxon>Viridiplantae</taxon>
        <taxon>Streptophyta</taxon>
        <taxon>Embryophyta</taxon>
        <taxon>Tracheophyta</taxon>
        <taxon>Spermatophyta</taxon>
        <taxon>Magnoliopsida</taxon>
        <taxon>eudicotyledons</taxon>
        <taxon>Gunneridae</taxon>
        <taxon>Pentapetalae</taxon>
        <taxon>rosids</taxon>
        <taxon>fabids</taxon>
        <taxon>Fabales</taxon>
        <taxon>Fabaceae</taxon>
        <taxon>Cercidoideae</taxon>
        <taxon>Cercideae</taxon>
        <taxon>Bauhiniinae</taxon>
        <taxon>Bauhinia</taxon>
    </lineage>
</organism>
<keyword evidence="2" id="KW-1185">Reference proteome</keyword>
<dbReference type="Proteomes" id="UP000828941">
    <property type="component" value="Chromosome 12"/>
</dbReference>
<comment type="caution">
    <text evidence="1">The sequence shown here is derived from an EMBL/GenBank/DDBJ whole genome shotgun (WGS) entry which is preliminary data.</text>
</comment>
<name>A0ACB9LCN4_BAUVA</name>
<protein>
    <submittedName>
        <fullName evidence="1">Uncharacterized protein</fullName>
    </submittedName>
</protein>
<accession>A0ACB9LCN4</accession>
<dbReference type="EMBL" id="CM039437">
    <property type="protein sequence ID" value="KAI4306883.1"/>
    <property type="molecule type" value="Genomic_DNA"/>
</dbReference>
<evidence type="ECO:0000313" key="1">
    <source>
        <dbReference type="EMBL" id="KAI4306883.1"/>
    </source>
</evidence>
<proteinExistence type="predicted"/>